<evidence type="ECO:0000256" key="6">
    <source>
        <dbReference type="SAM" id="Phobius"/>
    </source>
</evidence>
<dbReference type="PANTHER" id="PTHR23501:SF198">
    <property type="entry name" value="AZOLE RESISTANCE PROTEIN 1-RELATED"/>
    <property type="match status" value="1"/>
</dbReference>
<dbReference type="PRINTS" id="PR01036">
    <property type="entry name" value="TCRTETB"/>
</dbReference>
<feature type="transmembrane region" description="Helical" evidence="6">
    <location>
        <begin position="221"/>
        <end position="244"/>
    </location>
</feature>
<feature type="region of interest" description="Disordered" evidence="5">
    <location>
        <begin position="1"/>
        <end position="58"/>
    </location>
</feature>
<keyword evidence="4 6" id="KW-0472">Membrane</keyword>
<feature type="transmembrane region" description="Helical" evidence="6">
    <location>
        <begin position="297"/>
        <end position="317"/>
    </location>
</feature>
<dbReference type="PROSITE" id="PS50850">
    <property type="entry name" value="MFS"/>
    <property type="match status" value="1"/>
</dbReference>
<evidence type="ECO:0000256" key="2">
    <source>
        <dbReference type="ARBA" id="ARBA00022692"/>
    </source>
</evidence>
<sequence length="574" mass="62019">MASEEERSSPSTTGLTKKADQHSDPESPIIENSAKEEDTEQNASHENADSKKEETPSRDEKLLGRGRLFLIWVGLWLAVFLYSLDQTIVSNAIPSITNEFNSTSDEGWYGSSYLLTTSAFQLFFGRIYSNFSIKYTLIISVAIFEVGSLIGGVAPTSNAFIAGRAIQGVGCAGITAGAYIVIGYIFPLRYRPICIASIAMVFAIAAVLGPVIGGIFTSNLTWRWCFYINLPFGGVTLVALLFFLPPIKRPEVSSRSIAERLKKVDFIGLLIFIPTVTCMLVALQWGGTTYPWNDGRVVALFVVFGVLLIAFVAFEIWKGPEATLPMRIITQRSVAAAAWNALCNGAAFFLLIYYIPVWQQVVRDASAADSGIAMLPFILGVVIMAALAGFLITKIGYYAPFMLLATTITPIGEGLMTTWTANTSFSHWVGYQALAGLGIGLGQQQPQIAIQAVLPKADIPAGASIVVLLQTLSGAIFVTVGQNVLQNKLMQNLNTAFPSGSIFDVSKIITVGTSNLRSIVSAEDLDKVVVAYNSALTRVFLVAAIMSSLTIIGSLSVEWKSIKPPSKKESQQQP</sequence>
<feature type="compositionally biased region" description="Basic and acidic residues" evidence="5">
    <location>
        <begin position="46"/>
        <end position="58"/>
    </location>
</feature>
<feature type="transmembrane region" description="Helical" evidence="6">
    <location>
        <begin position="535"/>
        <end position="557"/>
    </location>
</feature>
<feature type="transmembrane region" description="Helical" evidence="6">
    <location>
        <begin position="337"/>
        <end position="355"/>
    </location>
</feature>
<feature type="transmembrane region" description="Helical" evidence="6">
    <location>
        <begin position="108"/>
        <end position="128"/>
    </location>
</feature>
<comment type="subcellular location">
    <subcellularLocation>
        <location evidence="1">Membrane</location>
        <topology evidence="1">Multi-pass membrane protein</topology>
    </subcellularLocation>
</comment>
<dbReference type="GO" id="GO:0005886">
    <property type="term" value="C:plasma membrane"/>
    <property type="evidence" value="ECO:0007669"/>
    <property type="project" value="TreeGrafter"/>
</dbReference>
<evidence type="ECO:0000259" key="7">
    <source>
        <dbReference type="PROSITE" id="PS50850"/>
    </source>
</evidence>
<feature type="transmembrane region" description="Helical" evidence="6">
    <location>
        <begin position="135"/>
        <end position="154"/>
    </location>
</feature>
<name>A0A9W9K9D3_9EURO</name>
<dbReference type="GO" id="GO:0022857">
    <property type="term" value="F:transmembrane transporter activity"/>
    <property type="evidence" value="ECO:0007669"/>
    <property type="project" value="InterPro"/>
</dbReference>
<comment type="caution">
    <text evidence="8">The sequence shown here is derived from an EMBL/GenBank/DDBJ whole genome shotgun (WGS) entry which is preliminary data.</text>
</comment>
<dbReference type="InterPro" id="IPR011701">
    <property type="entry name" value="MFS"/>
</dbReference>
<feature type="transmembrane region" description="Helical" evidence="6">
    <location>
        <begin position="375"/>
        <end position="393"/>
    </location>
</feature>
<dbReference type="AlphaFoldDB" id="A0A9W9K9D3"/>
<evidence type="ECO:0000313" key="9">
    <source>
        <dbReference type="Proteomes" id="UP001149165"/>
    </source>
</evidence>
<dbReference type="PANTHER" id="PTHR23501">
    <property type="entry name" value="MAJOR FACILITATOR SUPERFAMILY"/>
    <property type="match status" value="1"/>
</dbReference>
<protein>
    <recommendedName>
        <fullName evidence="7">Major facilitator superfamily (MFS) profile domain-containing protein</fullName>
    </recommendedName>
</protein>
<keyword evidence="3 6" id="KW-1133">Transmembrane helix</keyword>
<feature type="transmembrane region" description="Helical" evidence="6">
    <location>
        <begin position="465"/>
        <end position="485"/>
    </location>
</feature>
<keyword evidence="2 6" id="KW-0812">Transmembrane</keyword>
<dbReference type="SUPFAM" id="SSF103473">
    <property type="entry name" value="MFS general substrate transporter"/>
    <property type="match status" value="1"/>
</dbReference>
<feature type="transmembrane region" description="Helical" evidence="6">
    <location>
        <begin position="68"/>
        <end position="88"/>
    </location>
</feature>
<gene>
    <name evidence="8" type="ORF">N7456_008506</name>
</gene>
<feature type="transmembrane region" description="Helical" evidence="6">
    <location>
        <begin position="166"/>
        <end position="186"/>
    </location>
</feature>
<evidence type="ECO:0000256" key="1">
    <source>
        <dbReference type="ARBA" id="ARBA00004141"/>
    </source>
</evidence>
<dbReference type="FunFam" id="1.20.1250.20:FF:000196">
    <property type="entry name" value="MFS toxin efflux pump (AflT)"/>
    <property type="match status" value="1"/>
</dbReference>
<organism evidence="8 9">
    <name type="scientific">Penicillium angulare</name>
    <dbReference type="NCBI Taxonomy" id="116970"/>
    <lineage>
        <taxon>Eukaryota</taxon>
        <taxon>Fungi</taxon>
        <taxon>Dikarya</taxon>
        <taxon>Ascomycota</taxon>
        <taxon>Pezizomycotina</taxon>
        <taxon>Eurotiomycetes</taxon>
        <taxon>Eurotiomycetidae</taxon>
        <taxon>Eurotiales</taxon>
        <taxon>Aspergillaceae</taxon>
        <taxon>Penicillium</taxon>
    </lineage>
</organism>
<dbReference type="Gene3D" id="1.20.1250.20">
    <property type="entry name" value="MFS general substrate transporter like domains"/>
    <property type="match status" value="1"/>
</dbReference>
<dbReference type="OrthoDB" id="10021397at2759"/>
<feature type="transmembrane region" description="Helical" evidence="6">
    <location>
        <begin position="264"/>
        <end position="285"/>
    </location>
</feature>
<dbReference type="CDD" id="cd17502">
    <property type="entry name" value="MFS_Azr1_MDR_like"/>
    <property type="match status" value="1"/>
</dbReference>
<accession>A0A9W9K9D3</accession>
<dbReference type="Proteomes" id="UP001149165">
    <property type="component" value="Unassembled WGS sequence"/>
</dbReference>
<dbReference type="Pfam" id="PF07690">
    <property type="entry name" value="MFS_1"/>
    <property type="match status" value="1"/>
</dbReference>
<dbReference type="Gene3D" id="1.20.1720.10">
    <property type="entry name" value="Multidrug resistance protein D"/>
    <property type="match status" value="1"/>
</dbReference>
<proteinExistence type="predicted"/>
<dbReference type="InterPro" id="IPR020846">
    <property type="entry name" value="MFS_dom"/>
</dbReference>
<feature type="domain" description="Major facilitator superfamily (MFS) profile" evidence="7">
    <location>
        <begin position="71"/>
        <end position="562"/>
    </location>
</feature>
<dbReference type="FunFam" id="1.20.1720.10:FF:000012">
    <property type="entry name" value="MFS toxin efflux pump (AflT)"/>
    <property type="match status" value="1"/>
</dbReference>
<evidence type="ECO:0000313" key="8">
    <source>
        <dbReference type="EMBL" id="KAJ5097785.1"/>
    </source>
</evidence>
<feature type="transmembrane region" description="Helical" evidence="6">
    <location>
        <begin position="193"/>
        <end position="215"/>
    </location>
</feature>
<keyword evidence="9" id="KW-1185">Reference proteome</keyword>
<reference evidence="8" key="2">
    <citation type="journal article" date="2023" name="IMA Fungus">
        <title>Comparative genomic study of the Penicillium genus elucidates a diverse pangenome and 15 lateral gene transfer events.</title>
        <authorList>
            <person name="Petersen C."/>
            <person name="Sorensen T."/>
            <person name="Nielsen M.R."/>
            <person name="Sondergaard T.E."/>
            <person name="Sorensen J.L."/>
            <person name="Fitzpatrick D.A."/>
            <person name="Frisvad J.C."/>
            <person name="Nielsen K.L."/>
        </authorList>
    </citation>
    <scope>NUCLEOTIDE SEQUENCE</scope>
    <source>
        <strain evidence="8">IBT 30069</strain>
    </source>
</reference>
<dbReference type="EMBL" id="JAPQKH010000005">
    <property type="protein sequence ID" value="KAJ5097785.1"/>
    <property type="molecule type" value="Genomic_DNA"/>
</dbReference>
<dbReference type="InterPro" id="IPR036259">
    <property type="entry name" value="MFS_trans_sf"/>
</dbReference>
<evidence type="ECO:0000256" key="4">
    <source>
        <dbReference type="ARBA" id="ARBA00023136"/>
    </source>
</evidence>
<reference evidence="8" key="1">
    <citation type="submission" date="2022-11" db="EMBL/GenBank/DDBJ databases">
        <authorList>
            <person name="Petersen C."/>
        </authorList>
    </citation>
    <scope>NUCLEOTIDE SEQUENCE</scope>
    <source>
        <strain evidence="8">IBT 30069</strain>
    </source>
</reference>
<evidence type="ECO:0000256" key="3">
    <source>
        <dbReference type="ARBA" id="ARBA00022989"/>
    </source>
</evidence>
<evidence type="ECO:0000256" key="5">
    <source>
        <dbReference type="SAM" id="MobiDB-lite"/>
    </source>
</evidence>